<dbReference type="PANTHER" id="PTHR46376:SF1">
    <property type="entry name" value="LEUCINE-ZIPPER-LIKE TRANSCRIPTIONAL REGULATOR 1"/>
    <property type="match status" value="1"/>
</dbReference>
<feature type="domain" description="BTB" evidence="3">
    <location>
        <begin position="519"/>
        <end position="588"/>
    </location>
</feature>
<dbReference type="InterPro" id="IPR000210">
    <property type="entry name" value="BTB/POZ_dom"/>
</dbReference>
<protein>
    <recommendedName>
        <fullName evidence="3">BTB domain-containing protein</fullName>
    </recommendedName>
</protein>
<proteinExistence type="predicted"/>
<evidence type="ECO:0000256" key="1">
    <source>
        <dbReference type="ARBA" id="ARBA00022441"/>
    </source>
</evidence>
<keyword evidence="2" id="KW-0677">Repeat</keyword>
<dbReference type="Gene3D" id="3.30.710.10">
    <property type="entry name" value="Potassium Channel Kv1.1, Chain A"/>
    <property type="match status" value="2"/>
</dbReference>
<dbReference type="Gene3D" id="2.120.10.80">
    <property type="entry name" value="Kelch-type beta propeller"/>
    <property type="match status" value="2"/>
</dbReference>
<dbReference type="PANTHER" id="PTHR46376">
    <property type="entry name" value="LEUCINE-ZIPPER-LIKE TRANSCRIPTIONAL REGULATOR 1"/>
    <property type="match status" value="1"/>
</dbReference>
<dbReference type="FunCoup" id="A0A7R8UVA6">
    <property type="interactions" value="1180"/>
</dbReference>
<keyword evidence="5" id="KW-1185">Reference proteome</keyword>
<dbReference type="SMART" id="SM00225">
    <property type="entry name" value="BTB"/>
    <property type="match status" value="2"/>
</dbReference>
<dbReference type="InterPro" id="IPR015915">
    <property type="entry name" value="Kelch-typ_b-propeller"/>
</dbReference>
<dbReference type="InParanoid" id="A0A7R8UVA6"/>
<reference evidence="4 5" key="1">
    <citation type="submission" date="2020-11" db="EMBL/GenBank/DDBJ databases">
        <authorList>
            <person name="Wallbank WR R."/>
            <person name="Pardo Diaz C."/>
            <person name="Kozak K."/>
            <person name="Martin S."/>
            <person name="Jiggins C."/>
            <person name="Moest M."/>
            <person name="Warren A I."/>
            <person name="Generalovic N T."/>
            <person name="Byers J.R.P. K."/>
            <person name="Montejo-Kovacevich G."/>
            <person name="Yen C E."/>
        </authorList>
    </citation>
    <scope>NUCLEOTIDE SEQUENCE [LARGE SCALE GENOMIC DNA]</scope>
</reference>
<dbReference type="CDD" id="cd18506">
    <property type="entry name" value="BACK2_LZTR1"/>
    <property type="match status" value="1"/>
</dbReference>
<feature type="domain" description="BTB" evidence="3">
    <location>
        <begin position="301"/>
        <end position="388"/>
    </location>
</feature>
<organism evidence="4 5">
    <name type="scientific">Hermetia illucens</name>
    <name type="common">Black soldier fly</name>
    <dbReference type="NCBI Taxonomy" id="343691"/>
    <lineage>
        <taxon>Eukaryota</taxon>
        <taxon>Metazoa</taxon>
        <taxon>Ecdysozoa</taxon>
        <taxon>Arthropoda</taxon>
        <taxon>Hexapoda</taxon>
        <taxon>Insecta</taxon>
        <taxon>Pterygota</taxon>
        <taxon>Neoptera</taxon>
        <taxon>Endopterygota</taxon>
        <taxon>Diptera</taxon>
        <taxon>Brachycera</taxon>
        <taxon>Stratiomyomorpha</taxon>
        <taxon>Stratiomyidae</taxon>
        <taxon>Hermetiinae</taxon>
        <taxon>Hermetia</taxon>
    </lineage>
</organism>
<dbReference type="InterPro" id="IPR011333">
    <property type="entry name" value="SKP1/BTB/POZ_sf"/>
</dbReference>
<dbReference type="Proteomes" id="UP000594454">
    <property type="component" value="Chromosome 4"/>
</dbReference>
<dbReference type="CDD" id="cd18309">
    <property type="entry name" value="BTB2_POZ_LZTR1"/>
    <property type="match status" value="1"/>
</dbReference>
<evidence type="ECO:0000313" key="5">
    <source>
        <dbReference type="Proteomes" id="UP000594454"/>
    </source>
</evidence>
<keyword evidence="1" id="KW-0880">Kelch repeat</keyword>
<gene>
    <name evidence="4" type="ORF">HERILL_LOCUS10457</name>
</gene>
<dbReference type="AlphaFoldDB" id="A0A7R8UVA6"/>
<evidence type="ECO:0000259" key="3">
    <source>
        <dbReference type="PROSITE" id="PS50097"/>
    </source>
</evidence>
<dbReference type="Pfam" id="PF24681">
    <property type="entry name" value="Kelch_KLHDC2_KLHL20_DRC7"/>
    <property type="match status" value="1"/>
</dbReference>
<dbReference type="InterPro" id="IPR051568">
    <property type="entry name" value="LZTR1/Attractin"/>
</dbReference>
<dbReference type="Pfam" id="PF00651">
    <property type="entry name" value="BTB"/>
    <property type="match status" value="2"/>
</dbReference>
<dbReference type="Gene3D" id="1.25.40.420">
    <property type="match status" value="1"/>
</dbReference>
<dbReference type="FunFam" id="3.30.710.10:FF:000243">
    <property type="entry name" value="Leucine-zipper-like transcriptional regulator 1 homolog"/>
    <property type="match status" value="1"/>
</dbReference>
<dbReference type="SUPFAM" id="SSF117281">
    <property type="entry name" value="Kelch motif"/>
    <property type="match status" value="1"/>
</dbReference>
<dbReference type="SUPFAM" id="SSF54695">
    <property type="entry name" value="POZ domain"/>
    <property type="match status" value="2"/>
</dbReference>
<dbReference type="EMBL" id="LR899012">
    <property type="protein sequence ID" value="CAD7087775.1"/>
    <property type="molecule type" value="Genomic_DNA"/>
</dbReference>
<dbReference type="PROSITE" id="PS50097">
    <property type="entry name" value="BTB"/>
    <property type="match status" value="2"/>
</dbReference>
<accession>A0A7R8UVA6</accession>
<dbReference type="GO" id="GO:0005794">
    <property type="term" value="C:Golgi apparatus"/>
    <property type="evidence" value="ECO:0007669"/>
    <property type="project" value="TreeGrafter"/>
</dbReference>
<evidence type="ECO:0000313" key="4">
    <source>
        <dbReference type="EMBL" id="CAD7087775.1"/>
    </source>
</evidence>
<dbReference type="OrthoDB" id="10250130at2759"/>
<name>A0A7R8UVA6_HERIL</name>
<evidence type="ECO:0000256" key="2">
    <source>
        <dbReference type="ARBA" id="ARBA00022737"/>
    </source>
</evidence>
<dbReference type="Pfam" id="PF01344">
    <property type="entry name" value="Kelch_1"/>
    <property type="match status" value="1"/>
</dbReference>
<dbReference type="InterPro" id="IPR006652">
    <property type="entry name" value="Kelch_1"/>
</dbReference>
<sequence length="698" mass="79532">MFNVDFTTYTPTHQWTKTLDCAEFVGAKRSKHTVVAYKDAMYVFGGDNGKNMLNDLICFGVKDKSWGRAYATGSAPAPRYHHTAVVYGNSMFIFGGYTGDIYSNSNLTNKNDLFEYKFQSAQWVEWKFVGKQPVPRSAHGAAVYDQKLWIFAGYDGNARLNDMWTVPLDTETHQWEEIEQKGDRPPTCCNFPVAVARDCMYVFSGQSGLQITNDLFEFHFKTKTWRKIANEHVLRGACPPPSRRYGHTMVHHDRFLYVFGGSADSTLPNDLHCYDLDSQCCYPRCTLRDDFGKFFNDRQFCDIQFVIGPEEIKISAHIALVAARSKFLRNKILSARDARNQHLEKVYGALDIPFSDRPIVEVRLPNATTEAFEILLNYIYTDKIDLKESYAKNIVILITDIYQLAGQFLMPRLAQGCLQYLEFKISKSNVLEALYNADKTKIQIIKDYCMAFIVKDDNFSDVVMSSEFGDLDKPLLVEIIRKKLNPGKLQIETNYDKNIGSTLEADMAVFLESMGKDFCDINLVLDGHKIPAHKSILSARCSYFQAMFRSFMPPDNIVNIQIGDVSPSLEAFNSLLRYIYYGETKLPPQDALYLFQAPSFYGLSNNRLQSFCKYSLEHNITYENVLQTLEAADITKVYDIKEHALKLIVKEFSTVARLPKMSTLSRELLLEIIQAVADAHGEVLMSNDLSSISINTEL</sequence>